<evidence type="ECO:0008006" key="3">
    <source>
        <dbReference type="Google" id="ProtNLM"/>
    </source>
</evidence>
<protein>
    <recommendedName>
        <fullName evidence="3">Amidohydrolase-related domain-containing protein</fullName>
    </recommendedName>
</protein>
<dbReference type="InterPro" id="IPR046249">
    <property type="entry name" value="DUF6282"/>
</dbReference>
<dbReference type="HOGENOM" id="CLU_060721_1_0_6"/>
<dbReference type="STRING" id="1212491.LFA_0380"/>
<dbReference type="EMBL" id="LN614827">
    <property type="protein sequence ID" value="CEG55849.1"/>
    <property type="molecule type" value="Genomic_DNA"/>
</dbReference>
<dbReference type="Proteomes" id="UP000032430">
    <property type="component" value="Chromosome I"/>
</dbReference>
<organism evidence="1 2">
    <name type="scientific">Legionella fallonii LLAP-10</name>
    <dbReference type="NCBI Taxonomy" id="1212491"/>
    <lineage>
        <taxon>Bacteria</taxon>
        <taxon>Pseudomonadati</taxon>
        <taxon>Pseudomonadota</taxon>
        <taxon>Gammaproteobacteria</taxon>
        <taxon>Legionellales</taxon>
        <taxon>Legionellaceae</taxon>
        <taxon>Legionella</taxon>
    </lineage>
</organism>
<reference evidence="2" key="1">
    <citation type="submission" date="2014-09" db="EMBL/GenBank/DDBJ databases">
        <authorList>
            <person name="Gomez-Valero L."/>
        </authorList>
    </citation>
    <scope>NUCLEOTIDE SEQUENCE [LARGE SCALE GENOMIC DNA]</scope>
    <source>
        <strain evidence="2">ATCC700992</strain>
    </source>
</reference>
<dbReference type="RefSeq" id="WP_045094653.1">
    <property type="nucleotide sequence ID" value="NZ_LN614827.1"/>
</dbReference>
<proteinExistence type="predicted"/>
<accession>A0A098G1J6</accession>
<gene>
    <name evidence="1" type="ORF">LFA_0380</name>
</gene>
<dbReference type="KEGG" id="lfa:LFA_0380"/>
<dbReference type="PIRSF" id="PIRSF021898">
    <property type="entry name" value="UCP021898"/>
    <property type="match status" value="1"/>
</dbReference>
<dbReference type="Pfam" id="PF19799">
    <property type="entry name" value="DUF6282"/>
    <property type="match status" value="1"/>
</dbReference>
<name>A0A098G1J6_9GAMM</name>
<evidence type="ECO:0000313" key="1">
    <source>
        <dbReference type="EMBL" id="CEG55849.1"/>
    </source>
</evidence>
<keyword evidence="2" id="KW-1185">Reference proteome</keyword>
<sequence length="287" mass="32435">MNTFDDYKFIDIHYHASPDLYIRRWHALEAGKIYQTMNGAVVLKSHLGATSIQASLAQKMGLPVFASLVLNHIAGGINYQVILRSLSEYQPVINSKMIVHFPTITGRTIQSKLTRTLSHAYLSKHTLNSETLFDTKHQLRKEVFDILKMASDFPIILSTGHASKEEVYSLIDACIQYNVPALLLNQPANPLTGLNASALKELTKNEFIWIEQTALTYLLGHQDEEDFSEVLTSVPRVIYSSDLGQTSQMDVMDWFDYSKQMFTKLQLSEQRQKEILHKNASALLGAT</sequence>
<dbReference type="InterPro" id="IPR016797">
    <property type="entry name" value="UCP021898"/>
</dbReference>
<dbReference type="OrthoDB" id="9789440at2"/>
<evidence type="ECO:0000313" key="2">
    <source>
        <dbReference type="Proteomes" id="UP000032430"/>
    </source>
</evidence>
<dbReference type="AlphaFoldDB" id="A0A098G1J6"/>